<evidence type="ECO:0000313" key="6">
    <source>
        <dbReference type="EMBL" id="GFO83660.1"/>
    </source>
</evidence>
<reference evidence="6" key="1">
    <citation type="submission" date="2020-06" db="EMBL/GenBank/DDBJ databases">
        <title>Characterization of fructooligosaccharide metabolism and fructooligosaccharide-degrading enzymes in human commensal butyrate producers.</title>
        <authorList>
            <person name="Tanno H."/>
            <person name="Fujii T."/>
            <person name="Hirano K."/>
            <person name="Maeno S."/>
            <person name="Tonozuka T."/>
            <person name="Sakamoto M."/>
            <person name="Ohkuma M."/>
            <person name="Tochio T."/>
            <person name="Endo A."/>
        </authorList>
    </citation>
    <scope>NUCLEOTIDE SEQUENCE</scope>
    <source>
        <strain evidence="6">JCM 17466</strain>
    </source>
</reference>
<dbReference type="Gene3D" id="1.10.10.10">
    <property type="entry name" value="Winged helix-like DNA-binding domain superfamily/Winged helix DNA-binding domain"/>
    <property type="match status" value="1"/>
</dbReference>
<name>A0A916Q6P6_9FIRM</name>
<dbReference type="InterPro" id="IPR039425">
    <property type="entry name" value="RNA_pol_sigma-70-like"/>
</dbReference>
<dbReference type="InterPro" id="IPR013325">
    <property type="entry name" value="RNA_pol_sigma_r2"/>
</dbReference>
<proteinExistence type="inferred from homology"/>
<evidence type="ECO:0000256" key="1">
    <source>
        <dbReference type="ARBA" id="ARBA00010641"/>
    </source>
</evidence>
<dbReference type="InterPro" id="IPR013249">
    <property type="entry name" value="RNA_pol_sigma70_r4_t2"/>
</dbReference>
<keyword evidence="4" id="KW-0804">Transcription</keyword>
<evidence type="ECO:0000313" key="7">
    <source>
        <dbReference type="Proteomes" id="UP000613208"/>
    </source>
</evidence>
<dbReference type="GO" id="GO:0006352">
    <property type="term" value="P:DNA-templated transcription initiation"/>
    <property type="evidence" value="ECO:0007669"/>
    <property type="project" value="InterPro"/>
</dbReference>
<dbReference type="GO" id="GO:0016987">
    <property type="term" value="F:sigma factor activity"/>
    <property type="evidence" value="ECO:0007669"/>
    <property type="project" value="UniProtKB-KW"/>
</dbReference>
<dbReference type="Proteomes" id="UP000613208">
    <property type="component" value="Unassembled WGS sequence"/>
</dbReference>
<dbReference type="EMBL" id="BLYI01000002">
    <property type="protein sequence ID" value="GFO83660.1"/>
    <property type="molecule type" value="Genomic_DNA"/>
</dbReference>
<comment type="similarity">
    <text evidence="1">Belongs to the sigma-70 factor family. ECF subfamily.</text>
</comment>
<dbReference type="GO" id="GO:0003677">
    <property type="term" value="F:DNA binding"/>
    <property type="evidence" value="ECO:0007669"/>
    <property type="project" value="InterPro"/>
</dbReference>
<dbReference type="PANTHER" id="PTHR43133:SF46">
    <property type="entry name" value="RNA POLYMERASE SIGMA-70 FACTOR ECF SUBFAMILY"/>
    <property type="match status" value="1"/>
</dbReference>
<accession>A0A916Q6P6</accession>
<dbReference type="Pfam" id="PF08281">
    <property type="entry name" value="Sigma70_r4_2"/>
    <property type="match status" value="1"/>
</dbReference>
<comment type="caution">
    <text evidence="6">The sequence shown here is derived from an EMBL/GenBank/DDBJ whole genome shotgun (WGS) entry which is preliminary data.</text>
</comment>
<protein>
    <recommendedName>
        <fullName evidence="5">RNA polymerase sigma factor 70 region 4 type 2 domain-containing protein</fullName>
    </recommendedName>
</protein>
<sequence>MKRQTLRPVGSQVTEYIAHLYKEYAGKLFYAAFKYTSDKHTAEEAVQRVFEKALMYPQSILNVPEEEILYFLSAMLRNVMYTMADEEKKNSHLSLDYEDGNESYHLEDPENAYLRFINLESVKEKLAKLKPPLCDTMLFHYVYGFKYREIANMFHISERAVAKRIALAKKELRKMFRKEDFYER</sequence>
<dbReference type="SUPFAM" id="SSF88946">
    <property type="entry name" value="Sigma2 domain of RNA polymerase sigma factors"/>
    <property type="match status" value="1"/>
</dbReference>
<organism evidence="6 7">
    <name type="scientific">Anaerostipes butyraticus</name>
    <dbReference type="NCBI Taxonomy" id="645466"/>
    <lineage>
        <taxon>Bacteria</taxon>
        <taxon>Bacillati</taxon>
        <taxon>Bacillota</taxon>
        <taxon>Clostridia</taxon>
        <taxon>Lachnospirales</taxon>
        <taxon>Lachnospiraceae</taxon>
        <taxon>Anaerostipes</taxon>
    </lineage>
</organism>
<evidence type="ECO:0000256" key="2">
    <source>
        <dbReference type="ARBA" id="ARBA00023015"/>
    </source>
</evidence>
<dbReference type="InterPro" id="IPR014284">
    <property type="entry name" value="RNA_pol_sigma-70_dom"/>
</dbReference>
<keyword evidence="3" id="KW-0731">Sigma factor</keyword>
<evidence type="ECO:0000259" key="5">
    <source>
        <dbReference type="Pfam" id="PF08281"/>
    </source>
</evidence>
<dbReference type="NCBIfam" id="TIGR02937">
    <property type="entry name" value="sigma70-ECF"/>
    <property type="match status" value="1"/>
</dbReference>
<keyword evidence="2" id="KW-0805">Transcription regulation</keyword>
<dbReference type="InterPro" id="IPR013324">
    <property type="entry name" value="RNA_pol_sigma_r3/r4-like"/>
</dbReference>
<dbReference type="InterPro" id="IPR036388">
    <property type="entry name" value="WH-like_DNA-bd_sf"/>
</dbReference>
<feature type="domain" description="RNA polymerase sigma factor 70 region 4 type 2" evidence="5">
    <location>
        <begin position="121"/>
        <end position="172"/>
    </location>
</feature>
<dbReference type="Gene3D" id="1.10.1740.10">
    <property type="match status" value="1"/>
</dbReference>
<dbReference type="SUPFAM" id="SSF88659">
    <property type="entry name" value="Sigma3 and sigma4 domains of RNA polymerase sigma factors"/>
    <property type="match status" value="1"/>
</dbReference>
<dbReference type="AlphaFoldDB" id="A0A916Q6P6"/>
<dbReference type="RefSeq" id="WP_201309480.1">
    <property type="nucleotide sequence ID" value="NZ_BLYI01000002.1"/>
</dbReference>
<gene>
    <name evidence="6" type="ORF">ANBU17_00070</name>
</gene>
<dbReference type="PANTHER" id="PTHR43133">
    <property type="entry name" value="RNA POLYMERASE ECF-TYPE SIGMA FACTO"/>
    <property type="match status" value="1"/>
</dbReference>
<keyword evidence="7" id="KW-1185">Reference proteome</keyword>
<evidence type="ECO:0000256" key="3">
    <source>
        <dbReference type="ARBA" id="ARBA00023082"/>
    </source>
</evidence>
<evidence type="ECO:0000256" key="4">
    <source>
        <dbReference type="ARBA" id="ARBA00023163"/>
    </source>
</evidence>